<keyword evidence="1" id="KW-0479">Metal-binding</keyword>
<evidence type="ECO:0000256" key="4">
    <source>
        <dbReference type="PROSITE-ProRule" id="PRU00134"/>
    </source>
</evidence>
<keyword evidence="3" id="KW-0862">Zinc</keyword>
<name>A0A1L9TE78_9EURO</name>
<organism evidence="7 8">
    <name type="scientific">Aspergillus sydowii CBS 593.65</name>
    <dbReference type="NCBI Taxonomy" id="1036612"/>
    <lineage>
        <taxon>Eukaryota</taxon>
        <taxon>Fungi</taxon>
        <taxon>Dikarya</taxon>
        <taxon>Ascomycota</taxon>
        <taxon>Pezizomycotina</taxon>
        <taxon>Eurotiomycetes</taxon>
        <taxon>Eurotiomycetidae</taxon>
        <taxon>Eurotiales</taxon>
        <taxon>Aspergillaceae</taxon>
        <taxon>Aspergillus</taxon>
        <taxon>Aspergillus subgen. Nidulantes</taxon>
    </lineage>
</organism>
<evidence type="ECO:0000256" key="1">
    <source>
        <dbReference type="ARBA" id="ARBA00022723"/>
    </source>
</evidence>
<keyword evidence="5" id="KW-0175">Coiled coil</keyword>
<dbReference type="STRING" id="1036612.A0A1L9TE78"/>
<dbReference type="Pfam" id="PF01753">
    <property type="entry name" value="zf-MYND"/>
    <property type="match status" value="1"/>
</dbReference>
<dbReference type="Gene3D" id="6.10.140.2220">
    <property type="match status" value="1"/>
</dbReference>
<evidence type="ECO:0000259" key="6">
    <source>
        <dbReference type="PROSITE" id="PS50865"/>
    </source>
</evidence>
<feature type="coiled-coil region" evidence="5">
    <location>
        <begin position="231"/>
        <end position="258"/>
    </location>
</feature>
<sequence length="277" mass="32318">MFDITCTVCAEKESNDTTFVCCARCKTQYYCSRKCLESNWESHKRTCCENSDSSYDSFNSLGNGLCASMHSPYRRLLNRTWLHDRPKEEVYKLLIDAYRLYRDDRSVLTRQVSPDGIYRGVFDSRDEFCRFLNLAESRHGLLPSWWSYQNTGECLSRGMCDDWSCLAVRVNYSGIIEHYKDTTFASQLKVIARQIYGDMGKGVLGALVERFKALEEELMGREKRFKAPEQSKDLEEELEGWERRLNALEERFKRLVKQGMDPEALNKLKELFGDLSL</sequence>
<keyword evidence="8" id="KW-1185">Reference proteome</keyword>
<dbReference type="GO" id="GO:0008270">
    <property type="term" value="F:zinc ion binding"/>
    <property type="evidence" value="ECO:0007669"/>
    <property type="project" value="UniProtKB-KW"/>
</dbReference>
<accession>A0A1L9TE78</accession>
<protein>
    <recommendedName>
        <fullName evidence="6">MYND-type domain-containing protein</fullName>
    </recommendedName>
</protein>
<dbReference type="InterPro" id="IPR002893">
    <property type="entry name" value="Znf_MYND"/>
</dbReference>
<feature type="domain" description="MYND-type" evidence="6">
    <location>
        <begin position="6"/>
        <end position="47"/>
    </location>
</feature>
<dbReference type="PROSITE" id="PS50865">
    <property type="entry name" value="ZF_MYND_2"/>
    <property type="match status" value="1"/>
</dbReference>
<evidence type="ECO:0000256" key="5">
    <source>
        <dbReference type="SAM" id="Coils"/>
    </source>
</evidence>
<evidence type="ECO:0000256" key="3">
    <source>
        <dbReference type="ARBA" id="ARBA00022833"/>
    </source>
</evidence>
<proteinExistence type="predicted"/>
<gene>
    <name evidence="7" type="ORF">ASPSYDRAFT_90976</name>
</gene>
<keyword evidence="2 4" id="KW-0863">Zinc-finger</keyword>
<dbReference type="RefSeq" id="XP_040701497.1">
    <property type="nucleotide sequence ID" value="XM_040852415.1"/>
</dbReference>
<evidence type="ECO:0000313" key="7">
    <source>
        <dbReference type="EMBL" id="OJJ57691.1"/>
    </source>
</evidence>
<evidence type="ECO:0000313" key="8">
    <source>
        <dbReference type="Proteomes" id="UP000184356"/>
    </source>
</evidence>
<dbReference type="AlphaFoldDB" id="A0A1L9TE78"/>
<dbReference type="SUPFAM" id="SSF144232">
    <property type="entry name" value="HIT/MYND zinc finger-like"/>
    <property type="match status" value="1"/>
</dbReference>
<dbReference type="EMBL" id="KV878588">
    <property type="protein sequence ID" value="OJJ57691.1"/>
    <property type="molecule type" value="Genomic_DNA"/>
</dbReference>
<dbReference type="Proteomes" id="UP000184356">
    <property type="component" value="Unassembled WGS sequence"/>
</dbReference>
<evidence type="ECO:0000256" key="2">
    <source>
        <dbReference type="ARBA" id="ARBA00022771"/>
    </source>
</evidence>
<dbReference type="OrthoDB" id="432970at2759"/>
<reference evidence="8" key="1">
    <citation type="journal article" date="2017" name="Genome Biol.">
        <title>Comparative genomics reveals high biological diversity and specific adaptations in the industrially and medically important fungal genus Aspergillus.</title>
        <authorList>
            <person name="de Vries R.P."/>
            <person name="Riley R."/>
            <person name="Wiebenga A."/>
            <person name="Aguilar-Osorio G."/>
            <person name="Amillis S."/>
            <person name="Uchima C.A."/>
            <person name="Anderluh G."/>
            <person name="Asadollahi M."/>
            <person name="Askin M."/>
            <person name="Barry K."/>
            <person name="Battaglia E."/>
            <person name="Bayram O."/>
            <person name="Benocci T."/>
            <person name="Braus-Stromeyer S.A."/>
            <person name="Caldana C."/>
            <person name="Canovas D."/>
            <person name="Cerqueira G.C."/>
            <person name="Chen F."/>
            <person name="Chen W."/>
            <person name="Choi C."/>
            <person name="Clum A."/>
            <person name="Dos Santos R.A."/>
            <person name="Damasio A.R."/>
            <person name="Diallinas G."/>
            <person name="Emri T."/>
            <person name="Fekete E."/>
            <person name="Flipphi M."/>
            <person name="Freyberg S."/>
            <person name="Gallo A."/>
            <person name="Gournas C."/>
            <person name="Habgood R."/>
            <person name="Hainaut M."/>
            <person name="Harispe M.L."/>
            <person name="Henrissat B."/>
            <person name="Hilden K.S."/>
            <person name="Hope R."/>
            <person name="Hossain A."/>
            <person name="Karabika E."/>
            <person name="Karaffa L."/>
            <person name="Karanyi Z."/>
            <person name="Krasevec N."/>
            <person name="Kuo A."/>
            <person name="Kusch H."/>
            <person name="LaButti K."/>
            <person name="Lagendijk E.L."/>
            <person name="Lapidus A."/>
            <person name="Levasseur A."/>
            <person name="Lindquist E."/>
            <person name="Lipzen A."/>
            <person name="Logrieco A.F."/>
            <person name="MacCabe A."/>
            <person name="Maekelae M.R."/>
            <person name="Malavazi I."/>
            <person name="Melin P."/>
            <person name="Meyer V."/>
            <person name="Mielnichuk N."/>
            <person name="Miskei M."/>
            <person name="Molnar A.P."/>
            <person name="Mule G."/>
            <person name="Ngan C.Y."/>
            <person name="Orejas M."/>
            <person name="Orosz E."/>
            <person name="Ouedraogo J.P."/>
            <person name="Overkamp K.M."/>
            <person name="Park H.-S."/>
            <person name="Perrone G."/>
            <person name="Piumi F."/>
            <person name="Punt P.J."/>
            <person name="Ram A.F."/>
            <person name="Ramon A."/>
            <person name="Rauscher S."/>
            <person name="Record E."/>
            <person name="Riano-Pachon D.M."/>
            <person name="Robert V."/>
            <person name="Roehrig J."/>
            <person name="Ruller R."/>
            <person name="Salamov A."/>
            <person name="Salih N.S."/>
            <person name="Samson R.A."/>
            <person name="Sandor E."/>
            <person name="Sanguinetti M."/>
            <person name="Schuetze T."/>
            <person name="Sepcic K."/>
            <person name="Shelest E."/>
            <person name="Sherlock G."/>
            <person name="Sophianopoulou V."/>
            <person name="Squina F.M."/>
            <person name="Sun H."/>
            <person name="Susca A."/>
            <person name="Todd R.B."/>
            <person name="Tsang A."/>
            <person name="Unkles S.E."/>
            <person name="van de Wiele N."/>
            <person name="van Rossen-Uffink D."/>
            <person name="Oliveira J.V."/>
            <person name="Vesth T.C."/>
            <person name="Visser J."/>
            <person name="Yu J.-H."/>
            <person name="Zhou M."/>
            <person name="Andersen M.R."/>
            <person name="Archer D.B."/>
            <person name="Baker S.E."/>
            <person name="Benoit I."/>
            <person name="Brakhage A.A."/>
            <person name="Braus G.H."/>
            <person name="Fischer R."/>
            <person name="Frisvad J.C."/>
            <person name="Goldman G.H."/>
            <person name="Houbraken J."/>
            <person name="Oakley B."/>
            <person name="Pocsi I."/>
            <person name="Scazzocchio C."/>
            <person name="Seiboth B."/>
            <person name="vanKuyk P.A."/>
            <person name="Wortman J."/>
            <person name="Dyer P.S."/>
            <person name="Grigoriev I.V."/>
        </authorList>
    </citation>
    <scope>NUCLEOTIDE SEQUENCE [LARGE SCALE GENOMIC DNA]</scope>
    <source>
        <strain evidence="8">CBS 593.65</strain>
    </source>
</reference>
<dbReference type="VEuPathDB" id="FungiDB:ASPSYDRAFT_90976"/>
<dbReference type="GeneID" id="63768488"/>